<evidence type="ECO:0000313" key="8">
    <source>
        <dbReference type="EMBL" id="ABC25317.1"/>
    </source>
</evidence>
<evidence type="ECO:0000256" key="6">
    <source>
        <dbReference type="HAMAP-Rule" id="MF_00836"/>
    </source>
</evidence>
<feature type="binding site" evidence="6">
    <location>
        <begin position="10"/>
        <end position="17"/>
    </location>
    <ligand>
        <name>ATP</name>
        <dbReference type="ChEBI" id="CHEBI:30616"/>
    </ligand>
</feature>
<name>Q2PYB0_9BACT</name>
<comment type="catalytic activity">
    <reaction evidence="1 6">
        <text>alpha-D-ribose 1,5-bisphosphate + ATP = 5-phospho-alpha-D-ribose 1-diphosphate + ADP</text>
        <dbReference type="Rhea" id="RHEA:20109"/>
        <dbReference type="ChEBI" id="CHEBI:30616"/>
        <dbReference type="ChEBI" id="CHEBI:58017"/>
        <dbReference type="ChEBI" id="CHEBI:68688"/>
        <dbReference type="ChEBI" id="CHEBI:456216"/>
        <dbReference type="EC" id="2.7.4.23"/>
    </reaction>
</comment>
<dbReference type="HAMAP" id="MF_00836">
    <property type="entry name" value="PhnN"/>
    <property type="match status" value="1"/>
</dbReference>
<evidence type="ECO:0000256" key="2">
    <source>
        <dbReference type="ARBA" id="ARBA00005069"/>
    </source>
</evidence>
<dbReference type="UniPathway" id="UPA00087">
    <property type="reaction ID" value="UER00175"/>
</dbReference>
<dbReference type="EC" id="2.7.4.23" evidence="6"/>
<dbReference type="SUPFAM" id="SSF52540">
    <property type="entry name" value="P-loop containing nucleoside triphosphate hydrolases"/>
    <property type="match status" value="1"/>
</dbReference>
<dbReference type="NCBIfam" id="TIGR02322">
    <property type="entry name" value="phosphon_PhnN"/>
    <property type="match status" value="1"/>
</dbReference>
<evidence type="ECO:0000256" key="3">
    <source>
        <dbReference type="ARBA" id="ARBA00022679"/>
    </source>
</evidence>
<dbReference type="Gene3D" id="3.40.50.300">
    <property type="entry name" value="P-loop containing nucleotide triphosphate hydrolases"/>
    <property type="match status" value="1"/>
</dbReference>
<dbReference type="EMBL" id="DQ295239">
    <property type="protein sequence ID" value="ABC25317.1"/>
    <property type="molecule type" value="Genomic_DNA"/>
</dbReference>
<keyword evidence="5 6" id="KW-0067">ATP-binding</keyword>
<organism evidence="8">
    <name type="scientific">uncultured marine bacterium Ant24C4</name>
    <dbReference type="NCBI Taxonomy" id="360425"/>
    <lineage>
        <taxon>Bacteria</taxon>
        <taxon>environmental samples</taxon>
    </lineage>
</organism>
<protein>
    <recommendedName>
        <fullName evidence="6">Ribose 1,5-bisphosphate phosphokinase PhnN</fullName>
        <ecNumber evidence="6">2.7.4.23</ecNumber>
    </recommendedName>
    <alternativeName>
        <fullName evidence="6">Ribose 1,5-bisphosphokinase</fullName>
    </alternativeName>
</protein>
<sequence>MSGRFIAVVGPSGVGKDSVMEAMAARDPRIVLTRRVITRHSDAGGEIFEGVTAEEFQKRQAAGHFALSWSAHGLHYAIPISVKAQLQNGQDVLANLSRDALQRAQGYFARFEVIKLTADRSILADRLAARSRETSDQITDRLDRASVRLPDGITVCDIDNTGALEGTVQVALDCLYPVKA</sequence>
<gene>
    <name evidence="6" type="primary">phnN</name>
</gene>
<accession>Q2PYB0</accession>
<dbReference type="GO" id="GO:0033863">
    <property type="term" value="F:ribose 1,5-bisphosphate phosphokinase activity"/>
    <property type="evidence" value="ECO:0007669"/>
    <property type="project" value="UniProtKB-UniRule"/>
</dbReference>
<keyword evidence="4 6" id="KW-0547">Nucleotide-binding</keyword>
<comment type="function">
    <text evidence="6">Catalyzes the phosphorylation of ribose 1,5-bisphosphate to 5-phospho-D-ribosyl alpha-1-diphosphate (PRPP).</text>
</comment>
<dbReference type="AlphaFoldDB" id="Q2PYB0"/>
<dbReference type="InterPro" id="IPR008145">
    <property type="entry name" value="GK/Ca_channel_bsu"/>
</dbReference>
<dbReference type="GO" id="GO:0006015">
    <property type="term" value="P:5-phosphoribose 1-diphosphate biosynthetic process"/>
    <property type="evidence" value="ECO:0007669"/>
    <property type="project" value="UniProtKB-UniRule"/>
</dbReference>
<keyword evidence="3 6" id="KW-0808">Transferase</keyword>
<proteinExistence type="inferred from homology"/>
<dbReference type="InterPro" id="IPR012699">
    <property type="entry name" value="PhnN"/>
</dbReference>
<dbReference type="SMART" id="SM00072">
    <property type="entry name" value="GuKc"/>
    <property type="match status" value="1"/>
</dbReference>
<evidence type="ECO:0000259" key="7">
    <source>
        <dbReference type="SMART" id="SM00072"/>
    </source>
</evidence>
<comment type="similarity">
    <text evidence="6">Belongs to the ribose 1,5-bisphosphokinase family.</text>
</comment>
<reference evidence="8" key="1">
    <citation type="journal article" date="2006" name="Appl. Environ. Microbiol.">
        <title>Comparative genomics of DNA fragments from six Antarctic marine planktonic bacteria.</title>
        <authorList>
            <person name="Grzymski J.J."/>
            <person name="Carter B.J."/>
            <person name="DeLong E.F."/>
            <person name="Feldman R.A."/>
            <person name="Ghadiri A."/>
            <person name="Murray A.E."/>
        </authorList>
    </citation>
    <scope>NUCLEOTIDE SEQUENCE</scope>
</reference>
<dbReference type="GO" id="GO:0005524">
    <property type="term" value="F:ATP binding"/>
    <property type="evidence" value="ECO:0007669"/>
    <property type="project" value="UniProtKB-KW"/>
</dbReference>
<evidence type="ECO:0000256" key="1">
    <source>
        <dbReference type="ARBA" id="ARBA00000373"/>
    </source>
</evidence>
<feature type="domain" description="Guanylate kinase/L-type calcium channel beta subunit" evidence="7">
    <location>
        <begin position="2"/>
        <end position="179"/>
    </location>
</feature>
<dbReference type="InterPro" id="IPR027417">
    <property type="entry name" value="P-loop_NTPase"/>
</dbReference>
<dbReference type="GO" id="GO:0019634">
    <property type="term" value="P:organic phosphonate metabolic process"/>
    <property type="evidence" value="ECO:0007669"/>
    <property type="project" value="UniProtKB-UniRule"/>
</dbReference>
<comment type="pathway">
    <text evidence="2 6">Metabolic intermediate biosynthesis; 5-phospho-alpha-D-ribose 1-diphosphate biosynthesis; 5-phospho-alpha-D-ribose 1-diphosphate from D-ribose 5-phosphate (route II): step 3/3.</text>
</comment>
<evidence type="ECO:0000256" key="5">
    <source>
        <dbReference type="ARBA" id="ARBA00022840"/>
    </source>
</evidence>
<evidence type="ECO:0000256" key="4">
    <source>
        <dbReference type="ARBA" id="ARBA00022741"/>
    </source>
</evidence>